<sequence>MNKYGIKIFKYKITANCNINLNALIMILDKRKAVIEVIQISPKFLQSLRCSNYSTCIFY</sequence>
<dbReference type="EMBL" id="UINC01061531">
    <property type="protein sequence ID" value="SVB87205.1"/>
    <property type="molecule type" value="Genomic_DNA"/>
</dbReference>
<protein>
    <submittedName>
        <fullName evidence="1">Uncharacterized protein</fullName>
    </submittedName>
</protein>
<reference evidence="1" key="1">
    <citation type="submission" date="2018-05" db="EMBL/GenBank/DDBJ databases">
        <authorList>
            <person name="Lanie J.A."/>
            <person name="Ng W.-L."/>
            <person name="Kazmierczak K.M."/>
            <person name="Andrzejewski T.M."/>
            <person name="Davidsen T.M."/>
            <person name="Wayne K.J."/>
            <person name="Tettelin H."/>
            <person name="Glass J.I."/>
            <person name="Rusch D."/>
            <person name="Podicherti R."/>
            <person name="Tsui H.-C.T."/>
            <person name="Winkler M.E."/>
        </authorList>
    </citation>
    <scope>NUCLEOTIDE SEQUENCE</scope>
</reference>
<name>A0A382HJG2_9ZZZZ</name>
<evidence type="ECO:0000313" key="1">
    <source>
        <dbReference type="EMBL" id="SVB87205.1"/>
    </source>
</evidence>
<organism evidence="1">
    <name type="scientific">marine metagenome</name>
    <dbReference type="NCBI Taxonomy" id="408172"/>
    <lineage>
        <taxon>unclassified sequences</taxon>
        <taxon>metagenomes</taxon>
        <taxon>ecological metagenomes</taxon>
    </lineage>
</organism>
<proteinExistence type="predicted"/>
<gene>
    <name evidence="1" type="ORF">METZ01_LOCUS240059</name>
</gene>
<accession>A0A382HJG2</accession>
<dbReference type="AlphaFoldDB" id="A0A382HJG2"/>